<sequence>MPDLLSQAAVTVTVSGTATFTADSGAITVSVGSFPSANNHTAGPEAGSTGTSSVASSTTIAGSVASATTSFSIANSGNATTSSTTTSSTAKQATTIVVTQTNAPITNDAHAGGAATSTTDVTTTAPAPATTTAILSTIPRPNTSNNLQTFTGNLGGIGAPAVVASGKQFQVENNDVFNTKEQALGRSCDVQQNACADAANASGNKGDFTVAACGTQQDACNSAAGS</sequence>
<dbReference type="EMBL" id="JARJLG010000061">
    <property type="protein sequence ID" value="KAJ7756463.1"/>
    <property type="molecule type" value="Genomic_DNA"/>
</dbReference>
<comment type="caution">
    <text evidence="1">The sequence shown here is derived from an EMBL/GenBank/DDBJ whole genome shotgun (WGS) entry which is preliminary data.</text>
</comment>
<evidence type="ECO:0000313" key="1">
    <source>
        <dbReference type="EMBL" id="KAJ7756463.1"/>
    </source>
</evidence>
<accession>A0AAD7J814</accession>
<organism evidence="1 2">
    <name type="scientific">Mycena maculata</name>
    <dbReference type="NCBI Taxonomy" id="230809"/>
    <lineage>
        <taxon>Eukaryota</taxon>
        <taxon>Fungi</taxon>
        <taxon>Dikarya</taxon>
        <taxon>Basidiomycota</taxon>
        <taxon>Agaricomycotina</taxon>
        <taxon>Agaricomycetes</taxon>
        <taxon>Agaricomycetidae</taxon>
        <taxon>Agaricales</taxon>
        <taxon>Marasmiineae</taxon>
        <taxon>Mycenaceae</taxon>
        <taxon>Mycena</taxon>
    </lineage>
</organism>
<gene>
    <name evidence="1" type="ORF">DFH07DRAFT_820661</name>
</gene>
<proteinExistence type="predicted"/>
<reference evidence="1" key="1">
    <citation type="submission" date="2023-03" db="EMBL/GenBank/DDBJ databases">
        <title>Massive genome expansion in bonnet fungi (Mycena s.s.) driven by repeated elements and novel gene families across ecological guilds.</title>
        <authorList>
            <consortium name="Lawrence Berkeley National Laboratory"/>
            <person name="Harder C.B."/>
            <person name="Miyauchi S."/>
            <person name="Viragh M."/>
            <person name="Kuo A."/>
            <person name="Thoen E."/>
            <person name="Andreopoulos B."/>
            <person name="Lu D."/>
            <person name="Skrede I."/>
            <person name="Drula E."/>
            <person name="Henrissat B."/>
            <person name="Morin E."/>
            <person name="Kohler A."/>
            <person name="Barry K."/>
            <person name="LaButti K."/>
            <person name="Morin E."/>
            <person name="Salamov A."/>
            <person name="Lipzen A."/>
            <person name="Mereny Z."/>
            <person name="Hegedus B."/>
            <person name="Baldrian P."/>
            <person name="Stursova M."/>
            <person name="Weitz H."/>
            <person name="Taylor A."/>
            <person name="Grigoriev I.V."/>
            <person name="Nagy L.G."/>
            <person name="Martin F."/>
            <person name="Kauserud H."/>
        </authorList>
    </citation>
    <scope>NUCLEOTIDE SEQUENCE</scope>
    <source>
        <strain evidence="1">CBHHK188m</strain>
    </source>
</reference>
<keyword evidence="2" id="KW-1185">Reference proteome</keyword>
<dbReference type="Proteomes" id="UP001215280">
    <property type="component" value="Unassembled WGS sequence"/>
</dbReference>
<evidence type="ECO:0000313" key="2">
    <source>
        <dbReference type="Proteomes" id="UP001215280"/>
    </source>
</evidence>
<name>A0AAD7J814_9AGAR</name>
<dbReference type="AlphaFoldDB" id="A0AAD7J814"/>
<protein>
    <submittedName>
        <fullName evidence="1">Uncharacterized protein</fullName>
    </submittedName>
</protein>